<keyword evidence="9" id="KW-1185">Reference proteome</keyword>
<dbReference type="PANTHER" id="PTHR11061">
    <property type="entry name" value="RNA M5U METHYLTRANSFERASE"/>
    <property type="match status" value="1"/>
</dbReference>
<dbReference type="RefSeq" id="WP_083989215.1">
    <property type="nucleotide sequence ID" value="NZ_DF967991.1"/>
</dbReference>
<feature type="active site" description="Nucleophile" evidence="4">
    <location>
        <position position="472"/>
    </location>
</feature>
<feature type="domain" description="TRAM" evidence="7">
    <location>
        <begin position="64"/>
        <end position="122"/>
    </location>
</feature>
<accession>A0A0K8MHQ3</accession>
<dbReference type="GO" id="GO:0070475">
    <property type="term" value="P:rRNA base methylation"/>
    <property type="evidence" value="ECO:0007669"/>
    <property type="project" value="TreeGrafter"/>
</dbReference>
<feature type="region of interest" description="Disordered" evidence="6">
    <location>
        <begin position="1"/>
        <end position="65"/>
    </location>
</feature>
<dbReference type="Gene3D" id="2.40.50.140">
    <property type="entry name" value="Nucleic acid-binding proteins"/>
    <property type="match status" value="1"/>
</dbReference>
<feature type="binding site" evidence="4">
    <location>
        <position position="347"/>
    </location>
    <ligand>
        <name>S-adenosyl-L-methionine</name>
        <dbReference type="ChEBI" id="CHEBI:59789"/>
    </ligand>
</feature>
<dbReference type="FunFam" id="2.40.50.140:FF:000097">
    <property type="entry name" value="23S rRNA (uracil(1939)-C(5))-methyltransferase RlmD"/>
    <property type="match status" value="1"/>
</dbReference>
<sequence>MPQENQHSKPFAKNGHKPYSKKPNQGGYKGQKNSNWSKDQGHSSSSRRPNNNYRSRPGQDRPVEVKIGQKFPLTIKRLGINGEGIGYFKRKIVFIPGALPGEVVTAKVTDFTEKFIEAKVVTIRERSEDRVEPEDPAADLVGGFELAHLAYPAQLAFKKDLIQQALEKFQPRGYEHFQIKDTLGMETPYHYRNKASLPIRKIKGELKLGLYKRGTHDLVDLPQIATQDESSMTIVRQVGQILDAASVSFYNEEKNSGLVKTVIVRANQAGQAQVVLVTNTEEFPGQEAIISSLTEKIPAITGIFQNINPGKTSLIWGEETVKLWGDDYLQEEILGLTFSLSPRAFLQLNYEQMTKTYETAIQALNLSKNDRLVDAYSGVGTLGLSMAFLVKEVRGMEIIPEAVADAKKNAVDNDIENAHYEVGTAEDVFPQWARDGFKPTALVVDPPRPGLEPGFIRAILKAKPEKFVYISCNPSTLARDLAELEDVYQVDFIQPVDMFPQTPRWEGVVKLSLKKK</sequence>
<dbReference type="Pfam" id="PF05958">
    <property type="entry name" value="tRNA_U5-meth_tr"/>
    <property type="match status" value="1"/>
</dbReference>
<dbReference type="Gene3D" id="3.40.50.150">
    <property type="entry name" value="Vaccinia Virus protein VP39"/>
    <property type="match status" value="1"/>
</dbReference>
<dbReference type="GO" id="GO:0070041">
    <property type="term" value="F:rRNA (uridine-C5-)-methyltransferase activity"/>
    <property type="evidence" value="ECO:0007669"/>
    <property type="project" value="TreeGrafter"/>
</dbReference>
<dbReference type="InterPro" id="IPR012340">
    <property type="entry name" value="NA-bd_OB-fold"/>
</dbReference>
<name>A0A0K8MHQ3_9LACO</name>
<dbReference type="SUPFAM" id="SSF50249">
    <property type="entry name" value="Nucleic acid-binding proteins"/>
    <property type="match status" value="1"/>
</dbReference>
<dbReference type="NCBIfam" id="TIGR00479">
    <property type="entry name" value="rumA"/>
    <property type="match status" value="1"/>
</dbReference>
<evidence type="ECO:0000256" key="6">
    <source>
        <dbReference type="SAM" id="MobiDB-lite"/>
    </source>
</evidence>
<dbReference type="STRING" id="157463.GCA_001047075_00351"/>
<evidence type="ECO:0000256" key="4">
    <source>
        <dbReference type="PROSITE-ProRule" id="PRU01024"/>
    </source>
</evidence>
<dbReference type="PROSITE" id="PS50926">
    <property type="entry name" value="TRAM"/>
    <property type="match status" value="1"/>
</dbReference>
<dbReference type="InterPro" id="IPR002792">
    <property type="entry name" value="TRAM_dom"/>
</dbReference>
<dbReference type="OrthoDB" id="9804590at2"/>
<dbReference type="FunFam" id="2.40.50.1070:FF:000003">
    <property type="entry name" value="23S rRNA (Uracil-5-)-methyltransferase RumA"/>
    <property type="match status" value="1"/>
</dbReference>
<dbReference type="InterPro" id="IPR029063">
    <property type="entry name" value="SAM-dependent_MTases_sf"/>
</dbReference>
<dbReference type="PANTHER" id="PTHR11061:SF45">
    <property type="match status" value="1"/>
</dbReference>
<evidence type="ECO:0000259" key="7">
    <source>
        <dbReference type="PROSITE" id="PS50926"/>
    </source>
</evidence>
<feature type="binding site" evidence="4">
    <location>
        <position position="376"/>
    </location>
    <ligand>
        <name>S-adenosyl-L-methionine</name>
        <dbReference type="ChEBI" id="CHEBI:59789"/>
    </ligand>
</feature>
<dbReference type="Pfam" id="PF01938">
    <property type="entry name" value="TRAM"/>
    <property type="match status" value="1"/>
</dbReference>
<keyword evidence="2 4" id="KW-0808">Transferase</keyword>
<feature type="compositionally biased region" description="Low complexity" evidence="6">
    <location>
        <begin position="43"/>
        <end position="56"/>
    </location>
</feature>
<evidence type="ECO:0000256" key="1">
    <source>
        <dbReference type="ARBA" id="ARBA00022603"/>
    </source>
</evidence>
<dbReference type="Gene3D" id="2.40.50.1070">
    <property type="match status" value="1"/>
</dbReference>
<keyword evidence="3 4" id="KW-0949">S-adenosyl-L-methionine</keyword>
<dbReference type="PROSITE" id="PS51687">
    <property type="entry name" value="SAM_MT_RNA_M5U"/>
    <property type="match status" value="1"/>
</dbReference>
<reference evidence="8 9" key="1">
    <citation type="journal article" date="2015" name="BMC Genomics">
        <title>Comparative genomics of Fructobacillus spp. and Leuconostoc spp. reveals niche-specific evolution of Fructobacillus spp.</title>
        <authorList>
            <person name="Endo A."/>
            <person name="Tanizawa Y."/>
            <person name="Tanaka N."/>
            <person name="Maeno S."/>
            <person name="Kumar H."/>
            <person name="Shiwa Y."/>
            <person name="Okada S."/>
            <person name="Yoshikawa H."/>
            <person name="Dicks L."/>
            <person name="Nakagawa J."/>
            <person name="Arita M."/>
        </authorList>
    </citation>
    <scope>NUCLEOTIDE SEQUENCE [LARGE SCALE GENOMIC DNA]</scope>
    <source>
        <strain evidence="8 9">JCM 12225</strain>
    </source>
</reference>
<dbReference type="FunFam" id="3.40.50.150:FF:000009">
    <property type="entry name" value="23S rRNA (Uracil(1939)-C(5))-methyltransferase RlmD"/>
    <property type="match status" value="1"/>
</dbReference>
<evidence type="ECO:0000256" key="3">
    <source>
        <dbReference type="ARBA" id="ARBA00022691"/>
    </source>
</evidence>
<dbReference type="Proteomes" id="UP000253891">
    <property type="component" value="Unassembled WGS sequence"/>
</dbReference>
<proteinExistence type="inferred from homology"/>
<dbReference type="SUPFAM" id="SSF53335">
    <property type="entry name" value="S-adenosyl-L-methionine-dependent methyltransferases"/>
    <property type="match status" value="1"/>
</dbReference>
<dbReference type="InterPro" id="IPR030390">
    <property type="entry name" value="MeTrfase_TrmA_AS"/>
</dbReference>
<evidence type="ECO:0000313" key="9">
    <source>
        <dbReference type="Proteomes" id="UP000253891"/>
    </source>
</evidence>
<evidence type="ECO:0000313" key="8">
    <source>
        <dbReference type="EMBL" id="GAO99419.1"/>
    </source>
</evidence>
<feature type="active site" evidence="5">
    <location>
        <position position="472"/>
    </location>
</feature>
<gene>
    <name evidence="8" type="primary">rumA1</name>
    <name evidence="8" type="ORF">FFIC_140110</name>
</gene>
<feature type="binding site" evidence="4">
    <location>
        <position position="397"/>
    </location>
    <ligand>
        <name>S-adenosyl-L-methionine</name>
        <dbReference type="ChEBI" id="CHEBI:59789"/>
    </ligand>
</feature>
<comment type="similarity">
    <text evidence="4">Belongs to the class I-like SAM-binding methyltransferase superfamily. RNA M5U methyltransferase family.</text>
</comment>
<dbReference type="EMBL" id="DF967991">
    <property type="protein sequence ID" value="GAO99419.1"/>
    <property type="molecule type" value="Genomic_DNA"/>
</dbReference>
<keyword evidence="1 4" id="KW-0489">Methyltransferase</keyword>
<feature type="binding site" evidence="4">
    <location>
        <position position="445"/>
    </location>
    <ligand>
        <name>S-adenosyl-L-methionine</name>
        <dbReference type="ChEBI" id="CHEBI:59789"/>
    </ligand>
</feature>
<dbReference type="CDD" id="cd02440">
    <property type="entry name" value="AdoMet_MTases"/>
    <property type="match status" value="1"/>
</dbReference>
<evidence type="ECO:0000256" key="5">
    <source>
        <dbReference type="PROSITE-ProRule" id="PRU10015"/>
    </source>
</evidence>
<dbReference type="PROSITE" id="PS01230">
    <property type="entry name" value="TRMA_1"/>
    <property type="match status" value="1"/>
</dbReference>
<dbReference type="AlphaFoldDB" id="A0A0K8MHQ3"/>
<organism evidence="8 9">
    <name type="scientific">Fructobacillus ficulneus</name>
    <dbReference type="NCBI Taxonomy" id="157463"/>
    <lineage>
        <taxon>Bacteria</taxon>
        <taxon>Bacillati</taxon>
        <taxon>Bacillota</taxon>
        <taxon>Bacilli</taxon>
        <taxon>Lactobacillales</taxon>
        <taxon>Lactobacillaceae</taxon>
        <taxon>Fructobacillus</taxon>
    </lineage>
</organism>
<protein>
    <submittedName>
        <fullName evidence="8">23S rRNA (Uracil-5-)-methyltransferase</fullName>
    </submittedName>
</protein>
<evidence type="ECO:0000256" key="2">
    <source>
        <dbReference type="ARBA" id="ARBA00022679"/>
    </source>
</evidence>
<dbReference type="InterPro" id="IPR010280">
    <property type="entry name" value="U5_MeTrfase_fam"/>
</dbReference>